<dbReference type="AlphaFoldDB" id="A0A133KLI9"/>
<feature type="transmembrane region" description="Helical" evidence="1">
    <location>
        <begin position="206"/>
        <end position="230"/>
    </location>
</feature>
<evidence type="ECO:0000313" key="3">
    <source>
        <dbReference type="Proteomes" id="UP000070376"/>
    </source>
</evidence>
<comment type="caution">
    <text evidence="2">The sequence shown here is derived from an EMBL/GenBank/DDBJ whole genome shotgun (WGS) entry which is preliminary data.</text>
</comment>
<reference evidence="3" key="1">
    <citation type="submission" date="2016-01" db="EMBL/GenBank/DDBJ databases">
        <authorList>
            <person name="Mitreva M."/>
            <person name="Pepin K.H."/>
            <person name="Mihindukulasuriya K.A."/>
            <person name="Fulton R."/>
            <person name="Fronick C."/>
            <person name="O'Laughlin M."/>
            <person name="Miner T."/>
            <person name="Herter B."/>
            <person name="Rosa B.A."/>
            <person name="Cordes M."/>
            <person name="Tomlinson C."/>
            <person name="Wollam A."/>
            <person name="Palsikar V.B."/>
            <person name="Mardis E.R."/>
            <person name="Wilson R.K."/>
        </authorList>
    </citation>
    <scope>NUCLEOTIDE SEQUENCE [LARGE SCALE GENOMIC DNA]</scope>
    <source>
        <strain evidence="3">GED7749B</strain>
    </source>
</reference>
<feature type="transmembrane region" description="Helical" evidence="1">
    <location>
        <begin position="144"/>
        <end position="169"/>
    </location>
</feature>
<protein>
    <submittedName>
        <fullName evidence="2">Uncharacterized protein</fullName>
    </submittedName>
</protein>
<keyword evidence="1" id="KW-0812">Transmembrane</keyword>
<proteinExistence type="predicted"/>
<dbReference type="EMBL" id="LRPN01000093">
    <property type="protein sequence ID" value="KWZ80346.1"/>
    <property type="molecule type" value="Genomic_DNA"/>
</dbReference>
<name>A0A133KLI9_HEYCO</name>
<dbReference type="PATRIC" id="fig|1398.22.peg.2337"/>
<evidence type="ECO:0000313" key="2">
    <source>
        <dbReference type="EMBL" id="KWZ80346.1"/>
    </source>
</evidence>
<evidence type="ECO:0000256" key="1">
    <source>
        <dbReference type="SAM" id="Phobius"/>
    </source>
</evidence>
<keyword evidence="1" id="KW-0472">Membrane</keyword>
<accession>A0A133KLI9</accession>
<organism evidence="2 3">
    <name type="scientific">Heyndrickxia coagulans</name>
    <name type="common">Weizmannia coagulans</name>
    <dbReference type="NCBI Taxonomy" id="1398"/>
    <lineage>
        <taxon>Bacteria</taxon>
        <taxon>Bacillati</taxon>
        <taxon>Bacillota</taxon>
        <taxon>Bacilli</taxon>
        <taxon>Bacillales</taxon>
        <taxon>Bacillaceae</taxon>
        <taxon>Heyndrickxia</taxon>
    </lineage>
</organism>
<keyword evidence="1" id="KW-1133">Transmembrane helix</keyword>
<feature type="transmembrane region" description="Helical" evidence="1">
    <location>
        <begin position="112"/>
        <end position="132"/>
    </location>
</feature>
<gene>
    <name evidence="2" type="ORF">HMPREF3213_02332</name>
</gene>
<dbReference type="Proteomes" id="UP000070376">
    <property type="component" value="Unassembled WGS sequence"/>
</dbReference>
<sequence>MGLKRGRGGENNGKKPGMRRLMMNPFKKARPEGWLILLGAVLMLAATILHPPLVDPYDLQKAYHEFKHAQFWIGDHILMLIAISLWLAGLAASKAYMARNNKTSDFGAGMMFVALAAWILILASELTILPILGNKGTDVKVWEAVFSFGLLSGYFGFACSWIGIFCYGMAMKQSGGTFPKWFSASARWSGLLAFFGIIITCLHFDFGYFVIPVTAGPAFLWTVWLAILLLSGRMH</sequence>
<feature type="transmembrane region" description="Helical" evidence="1">
    <location>
        <begin position="72"/>
        <end position="92"/>
    </location>
</feature>
<feature type="transmembrane region" description="Helical" evidence="1">
    <location>
        <begin position="181"/>
        <end position="200"/>
    </location>
</feature>